<comment type="similarity">
    <text evidence="2">Belongs to the NOP14 family.</text>
</comment>
<dbReference type="GO" id="GO:0030692">
    <property type="term" value="C:Noc4p-Nop14p complex"/>
    <property type="evidence" value="ECO:0007669"/>
    <property type="project" value="TreeGrafter"/>
</dbReference>
<keyword evidence="5" id="KW-0539">Nucleus</keyword>
<evidence type="ECO:0008006" key="10">
    <source>
        <dbReference type="Google" id="ProtNLM"/>
    </source>
</evidence>
<evidence type="ECO:0000256" key="1">
    <source>
        <dbReference type="ARBA" id="ARBA00004604"/>
    </source>
</evidence>
<dbReference type="PANTHER" id="PTHR23183">
    <property type="entry name" value="NOP14"/>
    <property type="match status" value="1"/>
</dbReference>
<feature type="compositionally biased region" description="Acidic residues" evidence="7">
    <location>
        <begin position="451"/>
        <end position="485"/>
    </location>
</feature>
<feature type="compositionally biased region" description="Basic and acidic residues" evidence="7">
    <location>
        <begin position="390"/>
        <end position="409"/>
    </location>
</feature>
<dbReference type="EMBL" id="JAJFAZ020000001">
    <property type="protein sequence ID" value="KAI5352857.1"/>
    <property type="molecule type" value="Genomic_DNA"/>
</dbReference>
<evidence type="ECO:0000313" key="9">
    <source>
        <dbReference type="Proteomes" id="UP001054821"/>
    </source>
</evidence>
<dbReference type="GO" id="GO:0030490">
    <property type="term" value="P:maturation of SSU-rRNA"/>
    <property type="evidence" value="ECO:0007669"/>
    <property type="project" value="TreeGrafter"/>
</dbReference>
<keyword evidence="9" id="KW-1185">Reference proteome</keyword>
<feature type="compositionally biased region" description="Acidic residues" evidence="7">
    <location>
        <begin position="357"/>
        <end position="368"/>
    </location>
</feature>
<protein>
    <recommendedName>
        <fullName evidence="10">Nucleolar protein 14</fullName>
    </recommendedName>
</protein>
<evidence type="ECO:0000256" key="3">
    <source>
        <dbReference type="ARBA" id="ARBA00022517"/>
    </source>
</evidence>
<evidence type="ECO:0000256" key="5">
    <source>
        <dbReference type="ARBA" id="ARBA00023242"/>
    </source>
</evidence>
<comment type="function">
    <text evidence="6">Involved in nucleolar processing of pre-18S ribosomal RNA. Has a role in the nuclear export of 40S pre-ribosomal subunit to the cytoplasm.</text>
</comment>
<dbReference type="InterPro" id="IPR007276">
    <property type="entry name" value="Nop14"/>
</dbReference>
<feature type="compositionally biased region" description="Basic and acidic residues" evidence="7">
    <location>
        <begin position="39"/>
        <end position="49"/>
    </location>
</feature>
<feature type="compositionally biased region" description="Basic and acidic residues" evidence="7">
    <location>
        <begin position="317"/>
        <end position="354"/>
    </location>
</feature>
<feature type="compositionally biased region" description="Acidic residues" evidence="7">
    <location>
        <begin position="410"/>
        <end position="439"/>
    </location>
</feature>
<comment type="subcellular location">
    <subcellularLocation>
        <location evidence="1">Nucleus</location>
        <location evidence="1">Nucleolus</location>
    </subcellularLocation>
</comment>
<evidence type="ECO:0000313" key="8">
    <source>
        <dbReference type="EMBL" id="KAI5352857.1"/>
    </source>
</evidence>
<evidence type="ECO:0000256" key="4">
    <source>
        <dbReference type="ARBA" id="ARBA00022552"/>
    </source>
</evidence>
<accession>A0AAD4ZRL9</accession>
<gene>
    <name evidence="8" type="ORF">L3X38_005749</name>
</gene>
<feature type="region of interest" description="Disordered" evidence="7">
    <location>
        <begin position="315"/>
        <end position="521"/>
    </location>
</feature>
<feature type="region of interest" description="Disordered" evidence="7">
    <location>
        <begin position="147"/>
        <end position="238"/>
    </location>
</feature>
<evidence type="ECO:0000256" key="6">
    <source>
        <dbReference type="ARBA" id="ARBA00024695"/>
    </source>
</evidence>
<feature type="compositionally biased region" description="Acidic residues" evidence="7">
    <location>
        <begin position="183"/>
        <end position="197"/>
    </location>
</feature>
<feature type="compositionally biased region" description="Basic and acidic residues" evidence="7">
    <location>
        <begin position="440"/>
        <end position="450"/>
    </location>
</feature>
<organism evidence="8 9">
    <name type="scientific">Prunus dulcis</name>
    <name type="common">Almond</name>
    <name type="synonym">Amygdalus dulcis</name>
    <dbReference type="NCBI Taxonomy" id="3755"/>
    <lineage>
        <taxon>Eukaryota</taxon>
        <taxon>Viridiplantae</taxon>
        <taxon>Streptophyta</taxon>
        <taxon>Embryophyta</taxon>
        <taxon>Tracheophyta</taxon>
        <taxon>Spermatophyta</taxon>
        <taxon>Magnoliopsida</taxon>
        <taxon>eudicotyledons</taxon>
        <taxon>Gunneridae</taxon>
        <taxon>Pentapetalae</taxon>
        <taxon>rosids</taxon>
        <taxon>fabids</taxon>
        <taxon>Rosales</taxon>
        <taxon>Rosaceae</taxon>
        <taxon>Amygdaloideae</taxon>
        <taxon>Amygdaleae</taxon>
        <taxon>Prunus</taxon>
    </lineage>
</organism>
<dbReference type="Proteomes" id="UP001054821">
    <property type="component" value="Chromosome 1"/>
</dbReference>
<dbReference type="AlphaFoldDB" id="A0AAD4ZRL9"/>
<keyword evidence="3" id="KW-0690">Ribosome biogenesis</keyword>
<feature type="region of interest" description="Disordered" evidence="7">
    <location>
        <begin position="1"/>
        <end position="76"/>
    </location>
</feature>
<comment type="caution">
    <text evidence="8">The sequence shown here is derived from an EMBL/GenBank/DDBJ whole genome shotgun (WGS) entry which is preliminary data.</text>
</comment>
<name>A0AAD4ZRL9_PRUDU</name>
<evidence type="ECO:0000256" key="2">
    <source>
        <dbReference type="ARBA" id="ARBA00007466"/>
    </source>
</evidence>
<dbReference type="Pfam" id="PF04147">
    <property type="entry name" value="Nop14"/>
    <property type="match status" value="1"/>
</dbReference>
<keyword evidence="4" id="KW-0698">rRNA processing</keyword>
<reference evidence="8 9" key="1">
    <citation type="journal article" date="2022" name="G3 (Bethesda)">
        <title>Whole-genome sequence and methylome profiling of the almond [Prunus dulcis (Mill.) D.A. Webb] cultivar 'Nonpareil'.</title>
        <authorList>
            <person name="D'Amico-Willman K.M."/>
            <person name="Ouma W.Z."/>
            <person name="Meulia T."/>
            <person name="Sideli G.M."/>
            <person name="Gradziel T.M."/>
            <person name="Fresnedo-Ramirez J."/>
        </authorList>
    </citation>
    <scope>NUCLEOTIDE SEQUENCE [LARGE SCALE GENOMIC DNA]</scope>
    <source>
        <strain evidence="8">Clone GOH B32 T37-40</strain>
    </source>
</reference>
<feature type="compositionally biased region" description="Basic and acidic residues" evidence="7">
    <location>
        <begin position="486"/>
        <end position="516"/>
    </location>
</feature>
<evidence type="ECO:0000256" key="7">
    <source>
        <dbReference type="SAM" id="MobiDB-lite"/>
    </source>
</evidence>
<dbReference type="GO" id="GO:0032040">
    <property type="term" value="C:small-subunit processome"/>
    <property type="evidence" value="ECO:0007669"/>
    <property type="project" value="InterPro"/>
</dbReference>
<feature type="compositionally biased region" description="Basic residues" evidence="7">
    <location>
        <begin position="1"/>
        <end position="10"/>
    </location>
</feature>
<dbReference type="PANTHER" id="PTHR23183:SF0">
    <property type="entry name" value="NUCLEOLAR PROTEIN 14"/>
    <property type="match status" value="1"/>
</dbReference>
<proteinExistence type="inferred from homology"/>
<sequence>MAKHKDKKNMKSGPNAVAMKHQAPKPNPFAAKAPNPSRADTKNNKETTTTKKKKNKLGPSSIAMKLQAPKPNPFETIWSRRKFDILGKKRKGEERRIGLSRSHAIEKRKNTLLKEYEQSNKSSVFVDKRIGEHNDELDEFDKAIRRSQRERLSKQNKKSKYNLSDGEEEDYEFQSLGALSERDDFEDDMLPDDDEDGAGTAKTKKKLATLDQFESHDKQNLQDDDPMEGEENRHKSKKEVMKELMAKSKYHRAERAKHKEELEDFGQELDKIFTSMAQSKLLELAEPDKSVPNEKKDELSGQEVARSYFKALGTLALERRGQPSDRTKTPEEIAQEEREQLEHLEEERQKRMLATDDYSDDQNEDDEIPSTQRPRAISGDDLGDSFSLDEEPRIKKGWVDEILEKKDASDSESEEGGSSEDSESPEDGSDEGSDEDDNEGEKNLLMKDWEQSDDDNLGTDLDEKEEEEEDDDDESEGHENDDDVNEKEMEPRELKRLKKNDASKKQGKVSQDDKRPSTQSDLPYLIEAPKSLEELSALVDNLSNSNIVVIINRIRKSNAIKLAAENRKKMQVFYGVLLQYFAILANQKPLNIELLNFLVKPLIEMSMETPYFAAICARQRILRARTEFCATVKNPENSCWPSSKTLFLLRLWSLIFSCSDFRHVVMTPATVLMCEYLARSPIVSGRDAAVGSFLCSMLLCITKQSRKFCPEAVMFLRTLLIAAKDRKPATNQDSQFYELMELKALRPLLCIRECVDQIDPLNFLTLMDLPDDSSFLSSNNFRASVLLTVIETLRGFVSIYEGFSSFPEFFLPISILLVEVAEQDNMPQVLTDKFQDVAQLIKTKADEHHILRQPLQMRKQKPVAIKMLNPKFEENFVKGIDYDPDRERAERRKLKKVLKQEAKGAIRELRKDNSFLYEVKAREKVLMEEEKAEKYGKEEKAMSLRLSLKVKVCSRRSEAGLVLCMCCAALHICQMKPIIWRKFCATLIYLLEI</sequence>